<accession>A0A9C7BNE3</accession>
<protein>
    <submittedName>
        <fullName evidence="1">Wsv432-like protein</fullName>
    </submittedName>
</protein>
<organism evidence="1">
    <name type="scientific">Trachysalambria curvirostris majanivirus</name>
    <dbReference type="NCBI Taxonomy" id="2984281"/>
    <lineage>
        <taxon>Viruses</taxon>
        <taxon>Viruses incertae sedis</taxon>
        <taxon>Naldaviricetes</taxon>
        <taxon>Nimaviridae</taxon>
    </lineage>
</organism>
<name>A0A9C7BNE3_9VIRU</name>
<evidence type="ECO:0000313" key="1">
    <source>
        <dbReference type="EMBL" id="BDT62955.1"/>
    </source>
</evidence>
<dbReference type="EMBL" id="LC738879">
    <property type="protein sequence ID" value="BDT62955.1"/>
    <property type="molecule type" value="Genomic_DNA"/>
</dbReference>
<reference evidence="1" key="1">
    <citation type="submission" date="2022-10" db="EMBL/GenBank/DDBJ databases">
        <title>Genome sequences of endogenous nimaviruses in decapod crustaceans.</title>
        <authorList>
            <person name="Kawato S."/>
            <person name="Nozaki R."/>
            <person name="Kondo H."/>
            <person name="Hirono I."/>
        </authorList>
    </citation>
    <scope>NUCLEOTIDE SEQUENCE</scope>
    <source>
        <strain evidence="1">Ube2021</strain>
    </source>
</reference>
<proteinExistence type="predicted"/>
<sequence>MDIPINKNNIQNNNSGYKDNNFVQISTNLTNPPLVISDINASRCSKRAINIQSISTAHSIPNYILRFLLLRAIESQEQSLRQIHFDTLSSVYKPNLYNIIHRKCLENQPLTNIGTLKELLFTK</sequence>